<dbReference type="Proteomes" id="UP000023464">
    <property type="component" value="Unassembled WGS sequence"/>
</dbReference>
<organism evidence="2 3">
    <name type="scientific">Photorhabdus aegyptia</name>
    <dbReference type="NCBI Taxonomy" id="2805098"/>
    <lineage>
        <taxon>Bacteria</taxon>
        <taxon>Pseudomonadati</taxon>
        <taxon>Pseudomonadota</taxon>
        <taxon>Gammaproteobacteria</taxon>
        <taxon>Enterobacterales</taxon>
        <taxon>Morganellaceae</taxon>
        <taxon>Photorhabdus</taxon>
    </lineage>
</organism>
<evidence type="ECO:0000259" key="1">
    <source>
        <dbReference type="PROSITE" id="PS51186"/>
    </source>
</evidence>
<proteinExistence type="predicted"/>
<dbReference type="AlphaFoldDB" id="A0A022PLA8"/>
<dbReference type="InterPro" id="IPR050276">
    <property type="entry name" value="MshD_Acetyltransferase"/>
</dbReference>
<dbReference type="Pfam" id="PF00583">
    <property type="entry name" value="Acetyltransf_1"/>
    <property type="match status" value="1"/>
</dbReference>
<dbReference type="GO" id="GO:0004145">
    <property type="term" value="F:diamine N-acetyltransferase activity"/>
    <property type="evidence" value="ECO:0007669"/>
    <property type="project" value="UniProtKB-EC"/>
</dbReference>
<dbReference type="Gene3D" id="3.40.630.30">
    <property type="match status" value="1"/>
</dbReference>
<feature type="domain" description="N-acetyltransferase" evidence="1">
    <location>
        <begin position="3"/>
        <end position="145"/>
    </location>
</feature>
<dbReference type="PANTHER" id="PTHR43617:SF38">
    <property type="entry name" value="N-ACETYLTRANSFERASE DOMAIN-CONTAINING PROTEIN"/>
    <property type="match status" value="1"/>
</dbReference>
<dbReference type="PATRIC" id="fig|1393736.3.peg.1768"/>
<gene>
    <name evidence="2" type="ORF">BA1DRAFT_01753</name>
</gene>
<dbReference type="PROSITE" id="PS51186">
    <property type="entry name" value="GNAT"/>
    <property type="match status" value="1"/>
</dbReference>
<accession>A0A022PLA8</accession>
<comment type="caution">
    <text evidence="2">The sequence shown here is derived from an EMBL/GenBank/DDBJ whole genome shotgun (WGS) entry which is preliminary data.</text>
</comment>
<evidence type="ECO:0000313" key="3">
    <source>
        <dbReference type="Proteomes" id="UP000023464"/>
    </source>
</evidence>
<dbReference type="InterPro" id="IPR000182">
    <property type="entry name" value="GNAT_dom"/>
</dbReference>
<dbReference type="EC" id="2.3.1.57" evidence="2"/>
<keyword evidence="2" id="KW-0808">Transferase</keyword>
<dbReference type="CDD" id="cd04301">
    <property type="entry name" value="NAT_SF"/>
    <property type="match status" value="1"/>
</dbReference>
<dbReference type="RefSeq" id="WP_036777928.1">
    <property type="nucleotide sequence ID" value="NZ_CAWLTM010000095.1"/>
</dbReference>
<name>A0A022PLA8_9GAMM</name>
<sequence length="145" mass="16547">MNITLADVDKNNYEDVCDLTVTDDQCEYVADNVWSLVESKFNPSYQTRAICLDGKPVGFFMWVPETDQKTSIWRFMVDQQHQNKGIGRQAMLLALNEIRQTNGLKEIEICYKPSNTVASNFYASFGFVEVGMDEKNGEMLAIIKI</sequence>
<dbReference type="PANTHER" id="PTHR43617">
    <property type="entry name" value="L-AMINO ACID N-ACETYLTRANSFERASE"/>
    <property type="match status" value="1"/>
</dbReference>
<keyword evidence="3" id="KW-1185">Reference proteome</keyword>
<protein>
    <submittedName>
        <fullName evidence="2">Acetyltransferase</fullName>
        <ecNumber evidence="2">2.3.1.57</ecNumber>
    </submittedName>
</protein>
<dbReference type="EMBL" id="JFGV01000020">
    <property type="protein sequence ID" value="EYU15748.1"/>
    <property type="molecule type" value="Genomic_DNA"/>
</dbReference>
<evidence type="ECO:0000313" key="2">
    <source>
        <dbReference type="EMBL" id="EYU15748.1"/>
    </source>
</evidence>
<keyword evidence="2" id="KW-0012">Acyltransferase</keyword>
<dbReference type="SUPFAM" id="SSF55729">
    <property type="entry name" value="Acyl-CoA N-acyltransferases (Nat)"/>
    <property type="match status" value="1"/>
</dbReference>
<dbReference type="InterPro" id="IPR016181">
    <property type="entry name" value="Acyl_CoA_acyltransferase"/>
</dbReference>
<reference evidence="2 3" key="1">
    <citation type="submission" date="2014-03" db="EMBL/GenBank/DDBJ databases">
        <title>Draft Genome of Photorhabdus luminescens BA1, an Egyptian Isolate.</title>
        <authorList>
            <person name="Ghazal S."/>
            <person name="Hurst S.G.IV."/>
            <person name="Morris K."/>
            <person name="Thomas K."/>
            <person name="Tisa L.S."/>
        </authorList>
    </citation>
    <scope>NUCLEOTIDE SEQUENCE [LARGE SCALE GENOMIC DNA]</scope>
    <source>
        <strain evidence="2 3">BA1</strain>
    </source>
</reference>